<keyword evidence="3" id="KW-0472">Membrane</keyword>
<dbReference type="InterPro" id="IPR000462">
    <property type="entry name" value="CDP-OH_P_trans"/>
</dbReference>
<feature type="transmembrane region" description="Helical" evidence="3">
    <location>
        <begin position="176"/>
        <end position="193"/>
    </location>
</feature>
<dbReference type="PROSITE" id="PS00379">
    <property type="entry name" value="CDP_ALCOHOL_P_TRANSF"/>
    <property type="match status" value="1"/>
</dbReference>
<protein>
    <submittedName>
        <fullName evidence="4">CDP-alcohol phosphatidyltransferase family protein</fullName>
    </submittedName>
</protein>
<feature type="transmembrane region" description="Helical" evidence="3">
    <location>
        <begin position="144"/>
        <end position="164"/>
    </location>
</feature>
<evidence type="ECO:0000313" key="5">
    <source>
        <dbReference type="Proteomes" id="UP000602532"/>
    </source>
</evidence>
<comment type="similarity">
    <text evidence="2">Belongs to the CDP-alcohol phosphatidyltransferase class-I family.</text>
</comment>
<keyword evidence="1 2" id="KW-0808">Transferase</keyword>
<dbReference type="InterPro" id="IPR048254">
    <property type="entry name" value="CDP_ALCOHOL_P_TRANSF_CS"/>
</dbReference>
<dbReference type="Proteomes" id="UP000602532">
    <property type="component" value="Unassembled WGS sequence"/>
</dbReference>
<evidence type="ECO:0000256" key="3">
    <source>
        <dbReference type="SAM" id="Phobius"/>
    </source>
</evidence>
<sequence length="246" mass="26235">MPKVHLAPLSSMAAGVLGLFAVTLVSPLTAAGWTAGLLYLVASNALLARGLQTRGMSAFGWGNWATASRSTLVALVTALVVTSFSAPVSLPLLIVVASIALVLDAVDGWLARRTHSETELGAQFDMEVDAFLLLVLSVYVSQLLGWWVLAIGLLRYAFVVAGWLLPWMRTTLPPRYWRKVVTAYAGVALTVAASDLLPFWAGTALVALALALLLESFGRDVLWLVARRPAATTRAEAGHRRNGVDA</sequence>
<proteinExistence type="inferred from homology"/>
<dbReference type="RefSeq" id="WP_191764622.1">
    <property type="nucleotide sequence ID" value="NZ_JACSPM010000001.1"/>
</dbReference>
<dbReference type="Gene3D" id="1.20.120.1760">
    <property type="match status" value="1"/>
</dbReference>
<keyword evidence="5" id="KW-1185">Reference proteome</keyword>
<organism evidence="4 5">
    <name type="scientific">Microbacterium gallinarum</name>
    <dbReference type="NCBI Taxonomy" id="2762209"/>
    <lineage>
        <taxon>Bacteria</taxon>
        <taxon>Bacillati</taxon>
        <taxon>Actinomycetota</taxon>
        <taxon>Actinomycetes</taxon>
        <taxon>Micrococcales</taxon>
        <taxon>Microbacteriaceae</taxon>
        <taxon>Microbacterium</taxon>
    </lineage>
</organism>
<feature type="transmembrane region" description="Helical" evidence="3">
    <location>
        <begin position="31"/>
        <end position="51"/>
    </location>
</feature>
<evidence type="ECO:0000256" key="1">
    <source>
        <dbReference type="ARBA" id="ARBA00022679"/>
    </source>
</evidence>
<reference evidence="4 5" key="1">
    <citation type="submission" date="2020-08" db="EMBL/GenBank/DDBJ databases">
        <title>A Genomic Blueprint of the Chicken Gut Microbiome.</title>
        <authorList>
            <person name="Gilroy R."/>
            <person name="Ravi A."/>
            <person name="Getino M."/>
            <person name="Pursley I."/>
            <person name="Horton D.L."/>
            <person name="Alikhan N.-F."/>
            <person name="Baker D."/>
            <person name="Gharbi K."/>
            <person name="Hall N."/>
            <person name="Watson M."/>
            <person name="Adriaenssens E.M."/>
            <person name="Foster-Nyarko E."/>
            <person name="Jarju S."/>
            <person name="Secka A."/>
            <person name="Antonio M."/>
            <person name="Oren A."/>
            <person name="Chaudhuri R."/>
            <person name="La Ragione R.M."/>
            <person name="Hildebrand F."/>
            <person name="Pallen M.J."/>
        </authorList>
    </citation>
    <scope>NUCLEOTIDE SEQUENCE [LARGE SCALE GENOMIC DNA]</scope>
    <source>
        <strain evidence="4 5">Sa1CUA4</strain>
    </source>
</reference>
<evidence type="ECO:0000256" key="2">
    <source>
        <dbReference type="RuleBase" id="RU003750"/>
    </source>
</evidence>
<evidence type="ECO:0000313" key="4">
    <source>
        <dbReference type="EMBL" id="MBD8022844.1"/>
    </source>
</evidence>
<comment type="caution">
    <text evidence="4">The sequence shown here is derived from an EMBL/GenBank/DDBJ whole genome shotgun (WGS) entry which is preliminary data.</text>
</comment>
<feature type="transmembrane region" description="Helical" evidence="3">
    <location>
        <begin position="72"/>
        <end position="103"/>
    </location>
</feature>
<dbReference type="Pfam" id="PF01066">
    <property type="entry name" value="CDP-OH_P_transf"/>
    <property type="match status" value="1"/>
</dbReference>
<keyword evidence="3" id="KW-0812">Transmembrane</keyword>
<dbReference type="EMBL" id="JACSPM010000001">
    <property type="protein sequence ID" value="MBD8022844.1"/>
    <property type="molecule type" value="Genomic_DNA"/>
</dbReference>
<keyword evidence="3" id="KW-1133">Transmembrane helix</keyword>
<dbReference type="InterPro" id="IPR043130">
    <property type="entry name" value="CDP-OH_PTrfase_TM_dom"/>
</dbReference>
<name>A0ABR8X0I1_9MICO</name>
<accession>A0ABR8X0I1</accession>
<gene>
    <name evidence="4" type="ORF">H9622_04470</name>
</gene>